<comment type="caution">
    <text evidence="1">The sequence shown here is derived from an EMBL/GenBank/DDBJ whole genome shotgun (WGS) entry which is preliminary data.</text>
</comment>
<name>A0AAV7SQI5_PLEWA</name>
<dbReference type="EMBL" id="JANPWB010000008">
    <property type="protein sequence ID" value="KAJ1166381.1"/>
    <property type="molecule type" value="Genomic_DNA"/>
</dbReference>
<gene>
    <name evidence="1" type="ORF">NDU88_006785</name>
</gene>
<organism evidence="1 2">
    <name type="scientific">Pleurodeles waltl</name>
    <name type="common">Iberian ribbed newt</name>
    <dbReference type="NCBI Taxonomy" id="8319"/>
    <lineage>
        <taxon>Eukaryota</taxon>
        <taxon>Metazoa</taxon>
        <taxon>Chordata</taxon>
        <taxon>Craniata</taxon>
        <taxon>Vertebrata</taxon>
        <taxon>Euteleostomi</taxon>
        <taxon>Amphibia</taxon>
        <taxon>Batrachia</taxon>
        <taxon>Caudata</taxon>
        <taxon>Salamandroidea</taxon>
        <taxon>Salamandridae</taxon>
        <taxon>Pleurodelinae</taxon>
        <taxon>Pleurodeles</taxon>
    </lineage>
</organism>
<accession>A0AAV7SQI5</accession>
<sequence>MAQPLAAVYGWAGAVFQQLERRKEVERDDRKKKLVPREEQAMGIKMAERLKRGIGTHRTRRENKGMSRP</sequence>
<protein>
    <submittedName>
        <fullName evidence="1">Uncharacterized protein</fullName>
    </submittedName>
</protein>
<reference evidence="1" key="1">
    <citation type="journal article" date="2022" name="bioRxiv">
        <title>Sequencing and chromosome-scale assembly of the giantPleurodeles waltlgenome.</title>
        <authorList>
            <person name="Brown T."/>
            <person name="Elewa A."/>
            <person name="Iarovenko S."/>
            <person name="Subramanian E."/>
            <person name="Araus A.J."/>
            <person name="Petzold A."/>
            <person name="Susuki M."/>
            <person name="Suzuki K.-i.T."/>
            <person name="Hayashi T."/>
            <person name="Toyoda A."/>
            <person name="Oliveira C."/>
            <person name="Osipova E."/>
            <person name="Leigh N.D."/>
            <person name="Simon A."/>
            <person name="Yun M.H."/>
        </authorList>
    </citation>
    <scope>NUCLEOTIDE SEQUENCE</scope>
    <source>
        <strain evidence="1">20211129_DDA</strain>
        <tissue evidence="1">Liver</tissue>
    </source>
</reference>
<keyword evidence="2" id="KW-1185">Reference proteome</keyword>
<dbReference type="Proteomes" id="UP001066276">
    <property type="component" value="Chromosome 4_2"/>
</dbReference>
<proteinExistence type="predicted"/>
<dbReference type="AlphaFoldDB" id="A0AAV7SQI5"/>
<evidence type="ECO:0000313" key="2">
    <source>
        <dbReference type="Proteomes" id="UP001066276"/>
    </source>
</evidence>
<evidence type="ECO:0000313" key="1">
    <source>
        <dbReference type="EMBL" id="KAJ1166381.1"/>
    </source>
</evidence>